<dbReference type="Proteomes" id="UP000801492">
    <property type="component" value="Unassembled WGS sequence"/>
</dbReference>
<reference evidence="2" key="1">
    <citation type="submission" date="2019-08" db="EMBL/GenBank/DDBJ databases">
        <title>The genome of the North American firefly Photinus pyralis.</title>
        <authorList>
            <consortium name="Photinus pyralis genome working group"/>
            <person name="Fallon T.R."/>
            <person name="Sander Lower S.E."/>
            <person name="Weng J.-K."/>
        </authorList>
    </citation>
    <scope>NUCLEOTIDE SEQUENCE</scope>
    <source>
        <strain evidence="2">TRF0915ILg1</strain>
        <tissue evidence="2">Whole body</tissue>
    </source>
</reference>
<comment type="caution">
    <text evidence="2">The sequence shown here is derived from an EMBL/GenBank/DDBJ whole genome shotgun (WGS) entry which is preliminary data.</text>
</comment>
<proteinExistence type="predicted"/>
<organism evidence="2 3">
    <name type="scientific">Ignelater luminosus</name>
    <name type="common">Cucubano</name>
    <name type="synonym">Pyrophorus luminosus</name>
    <dbReference type="NCBI Taxonomy" id="2038154"/>
    <lineage>
        <taxon>Eukaryota</taxon>
        <taxon>Metazoa</taxon>
        <taxon>Ecdysozoa</taxon>
        <taxon>Arthropoda</taxon>
        <taxon>Hexapoda</taxon>
        <taxon>Insecta</taxon>
        <taxon>Pterygota</taxon>
        <taxon>Neoptera</taxon>
        <taxon>Endopterygota</taxon>
        <taxon>Coleoptera</taxon>
        <taxon>Polyphaga</taxon>
        <taxon>Elateriformia</taxon>
        <taxon>Elateroidea</taxon>
        <taxon>Elateridae</taxon>
        <taxon>Agrypninae</taxon>
        <taxon>Pyrophorini</taxon>
        <taxon>Ignelater</taxon>
    </lineage>
</organism>
<sequence>EMEAAAKKETEFAIENGNVDKNGVPCITVVADGCWSKRSYRTNYNALSGAGAIVRKQFGEILYNEHVENLIPSIQSSKDFFKNLQTIIFSVSKQARSLIYDLDSNIVEQYHSVVAKFVGGKRINYSKSNSYKY</sequence>
<dbReference type="Pfam" id="PF20700">
    <property type="entry name" value="Mutator"/>
    <property type="match status" value="1"/>
</dbReference>
<protein>
    <recommendedName>
        <fullName evidence="1">Mutator-like transposase domain-containing protein</fullName>
    </recommendedName>
</protein>
<evidence type="ECO:0000313" key="2">
    <source>
        <dbReference type="EMBL" id="KAF2896350.1"/>
    </source>
</evidence>
<feature type="domain" description="Mutator-like transposase" evidence="1">
    <location>
        <begin position="2"/>
        <end position="64"/>
    </location>
</feature>
<name>A0A8K0D8C6_IGNLU</name>
<accession>A0A8K0D8C6</accession>
<dbReference type="EMBL" id="VTPC01005171">
    <property type="protein sequence ID" value="KAF2896350.1"/>
    <property type="molecule type" value="Genomic_DNA"/>
</dbReference>
<evidence type="ECO:0000313" key="3">
    <source>
        <dbReference type="Proteomes" id="UP000801492"/>
    </source>
</evidence>
<dbReference type="OrthoDB" id="6431392at2759"/>
<gene>
    <name evidence="2" type="ORF">ILUMI_09813</name>
</gene>
<dbReference type="InterPro" id="IPR049012">
    <property type="entry name" value="Mutator_transp_dom"/>
</dbReference>
<evidence type="ECO:0000259" key="1">
    <source>
        <dbReference type="Pfam" id="PF20700"/>
    </source>
</evidence>
<feature type="non-terminal residue" evidence="2">
    <location>
        <position position="1"/>
    </location>
</feature>
<dbReference type="AlphaFoldDB" id="A0A8K0D8C6"/>
<keyword evidence="3" id="KW-1185">Reference proteome</keyword>